<dbReference type="SUPFAM" id="SSF51197">
    <property type="entry name" value="Clavaminate synthase-like"/>
    <property type="match status" value="1"/>
</dbReference>
<dbReference type="Pfam" id="PF03171">
    <property type="entry name" value="2OG-FeII_Oxy"/>
    <property type="match status" value="1"/>
</dbReference>
<keyword evidence="2 5" id="KW-0479">Metal-binding</keyword>
<protein>
    <recommendedName>
        <fullName evidence="6">Fe2OG dioxygenase domain-containing protein</fullName>
    </recommendedName>
</protein>
<keyword evidence="8" id="KW-1185">Reference proteome</keyword>
<feature type="domain" description="Fe2OG dioxygenase" evidence="6">
    <location>
        <begin position="244"/>
        <end position="345"/>
    </location>
</feature>
<gene>
    <name evidence="7" type="ORF">URODEC1_LOCUS84294</name>
</gene>
<organism evidence="7 8">
    <name type="scientific">Urochloa decumbens</name>
    <dbReference type="NCBI Taxonomy" id="240449"/>
    <lineage>
        <taxon>Eukaryota</taxon>
        <taxon>Viridiplantae</taxon>
        <taxon>Streptophyta</taxon>
        <taxon>Embryophyta</taxon>
        <taxon>Tracheophyta</taxon>
        <taxon>Spermatophyta</taxon>
        <taxon>Magnoliopsida</taxon>
        <taxon>Liliopsida</taxon>
        <taxon>Poales</taxon>
        <taxon>Poaceae</taxon>
        <taxon>PACMAD clade</taxon>
        <taxon>Panicoideae</taxon>
        <taxon>Panicodae</taxon>
        <taxon>Paniceae</taxon>
        <taxon>Melinidinae</taxon>
        <taxon>Urochloa</taxon>
    </lineage>
</organism>
<comment type="similarity">
    <text evidence="1 5">Belongs to the iron/ascorbate-dependent oxidoreductase family.</text>
</comment>
<dbReference type="InterPro" id="IPR050295">
    <property type="entry name" value="Plant_2OG-oxidoreductases"/>
</dbReference>
<keyword evidence="3 5" id="KW-0560">Oxidoreductase</keyword>
<dbReference type="FunFam" id="2.60.120.330:FF:000018">
    <property type="entry name" value="2-oxoglutarate (2OG) and Fe(II)-dependent oxygenase superfamily protein"/>
    <property type="match status" value="1"/>
</dbReference>
<reference evidence="7 8" key="2">
    <citation type="submission" date="2024-10" db="EMBL/GenBank/DDBJ databases">
        <authorList>
            <person name="Ryan C."/>
        </authorList>
    </citation>
    <scope>NUCLEOTIDE SEQUENCE [LARGE SCALE GENOMIC DNA]</scope>
</reference>
<dbReference type="GO" id="GO:0046872">
    <property type="term" value="F:metal ion binding"/>
    <property type="evidence" value="ECO:0007669"/>
    <property type="project" value="UniProtKB-KW"/>
</dbReference>
<evidence type="ECO:0000256" key="4">
    <source>
        <dbReference type="ARBA" id="ARBA00023004"/>
    </source>
</evidence>
<dbReference type="Proteomes" id="UP001497457">
    <property type="component" value="Chromosome 33rd"/>
</dbReference>
<proteinExistence type="inferred from homology"/>
<keyword evidence="4 5" id="KW-0408">Iron</keyword>
<evidence type="ECO:0000313" key="8">
    <source>
        <dbReference type="Proteomes" id="UP001497457"/>
    </source>
</evidence>
<accession>A0ABC9DD24</accession>
<evidence type="ECO:0000259" key="6">
    <source>
        <dbReference type="PROSITE" id="PS51471"/>
    </source>
</evidence>
<evidence type="ECO:0000256" key="5">
    <source>
        <dbReference type="RuleBase" id="RU003682"/>
    </source>
</evidence>
<dbReference type="EMBL" id="OZ075143">
    <property type="protein sequence ID" value="CAL5037109.1"/>
    <property type="molecule type" value="Genomic_DNA"/>
</dbReference>
<dbReference type="Pfam" id="PF14226">
    <property type="entry name" value="DIOX_N"/>
    <property type="match status" value="1"/>
</dbReference>
<evidence type="ECO:0000313" key="7">
    <source>
        <dbReference type="EMBL" id="CAL5037109.1"/>
    </source>
</evidence>
<reference evidence="8" key="1">
    <citation type="submission" date="2024-06" db="EMBL/GenBank/DDBJ databases">
        <authorList>
            <person name="Ryan C."/>
        </authorList>
    </citation>
    <scope>NUCLEOTIDE SEQUENCE [LARGE SCALE GENOMIC DNA]</scope>
</reference>
<dbReference type="InterPro" id="IPR005123">
    <property type="entry name" value="Oxoglu/Fe-dep_dioxygenase_dom"/>
</dbReference>
<sequence>MERTGEEKVHHRPVPLPPVQELAAAKGAGDDVPARYVARRAHDDPDATAAAAPVPVIDLGCLCQTTAASGGEESAAGEAARLRSALQSWGLFLVRAYAHRQHYRTPLYSGARRQITHAMSQVTNHGIEASLMDAVMEASREFFRQPLEEKRKHTNLVDGEHFQLEGYGNDRVASEDQVLDWCDRLYLKVEPQEERNLALWPTCLRDVLHEFTKECTRVKDRLLPEMAKLLELDDDYFVNQLGDKADTHARFNYYPPCPRPDLAFGLKPHSDATFISLLMVDNSVGGLQVLRDGVWYDVPARLHTLLINLGDQMEIMSNGIFKSPVHRVVTNAEKERLSVVLFYSVDPEREIQPAGKLIDENHPPLYKKVKVKEYVAGLYEHFSQGKMVIETAKI</sequence>
<dbReference type="AlphaFoldDB" id="A0ABC9DD24"/>
<dbReference type="GO" id="GO:0016491">
    <property type="term" value="F:oxidoreductase activity"/>
    <property type="evidence" value="ECO:0007669"/>
    <property type="project" value="UniProtKB-KW"/>
</dbReference>
<dbReference type="InterPro" id="IPR044861">
    <property type="entry name" value="IPNS-like_FE2OG_OXY"/>
</dbReference>
<evidence type="ECO:0000256" key="1">
    <source>
        <dbReference type="ARBA" id="ARBA00008056"/>
    </source>
</evidence>
<dbReference type="PROSITE" id="PS51471">
    <property type="entry name" value="FE2OG_OXY"/>
    <property type="match status" value="1"/>
</dbReference>
<evidence type="ECO:0000256" key="2">
    <source>
        <dbReference type="ARBA" id="ARBA00022723"/>
    </source>
</evidence>
<name>A0ABC9DD24_9POAL</name>
<evidence type="ECO:0000256" key="3">
    <source>
        <dbReference type="ARBA" id="ARBA00023002"/>
    </source>
</evidence>
<dbReference type="InterPro" id="IPR026992">
    <property type="entry name" value="DIOX_N"/>
</dbReference>
<dbReference type="Gene3D" id="2.60.120.330">
    <property type="entry name" value="B-lactam Antibiotic, Isopenicillin N Synthase, Chain"/>
    <property type="match status" value="1"/>
</dbReference>
<dbReference type="PANTHER" id="PTHR47991">
    <property type="entry name" value="OXOGLUTARATE/IRON-DEPENDENT DIOXYGENASE"/>
    <property type="match status" value="1"/>
</dbReference>
<dbReference type="InterPro" id="IPR027443">
    <property type="entry name" value="IPNS-like_sf"/>
</dbReference>